<gene>
    <name evidence="2" type="ORF">SINV_01200</name>
</gene>
<evidence type="ECO:0000313" key="2">
    <source>
        <dbReference type="EMBL" id="EFZ15024.1"/>
    </source>
</evidence>
<dbReference type="OMA" id="IRMCFIV"/>
<accession>E9IWM9</accession>
<dbReference type="AlphaFoldDB" id="E9IWM9"/>
<dbReference type="EMBL" id="GL766595">
    <property type="protein sequence ID" value="EFZ15024.1"/>
    <property type="molecule type" value="Genomic_DNA"/>
</dbReference>
<sequence>EKIPDTHQLIQLRNKGSLKHPSNALVNLISILEHGTIKATQNGEINASTLFNITNTIQKLSPLPAVGCAKHKNEVTQKIIRSFLTTRMCFLCKKSNENNNAEQEQTRERRKRSKLS</sequence>
<proteinExistence type="predicted"/>
<feature type="non-terminal residue" evidence="2">
    <location>
        <position position="1"/>
    </location>
</feature>
<feature type="region of interest" description="Disordered" evidence="1">
    <location>
        <begin position="95"/>
        <end position="116"/>
    </location>
</feature>
<reference evidence="2" key="1">
    <citation type="journal article" date="2011" name="Proc. Natl. Acad. Sci. U.S.A.">
        <title>The genome of the fire ant Solenopsis invicta.</title>
        <authorList>
            <person name="Wurm Y."/>
            <person name="Wang J."/>
            <person name="Riba-Grognuz O."/>
            <person name="Corona M."/>
            <person name="Nygaard S."/>
            <person name="Hunt B.G."/>
            <person name="Ingram K.K."/>
            <person name="Falquet L."/>
            <person name="Nipitwattanaphon M."/>
            <person name="Gotzek D."/>
            <person name="Dijkstra M.B."/>
            <person name="Oettler J."/>
            <person name="Comtesse F."/>
            <person name="Shih C.J."/>
            <person name="Wu W.J."/>
            <person name="Yang C.C."/>
            <person name="Thomas J."/>
            <person name="Beaudoing E."/>
            <person name="Pradervand S."/>
            <person name="Flegel V."/>
            <person name="Cook E.D."/>
            <person name="Fabbretti R."/>
            <person name="Stockinger H."/>
            <person name="Long L."/>
            <person name="Farmerie W.G."/>
            <person name="Oakey J."/>
            <person name="Boomsma J.J."/>
            <person name="Pamilo P."/>
            <person name="Yi S.V."/>
            <person name="Heinze J."/>
            <person name="Goodisman M.A."/>
            <person name="Farinelli L."/>
            <person name="Harshman K."/>
            <person name="Hulo N."/>
            <person name="Cerutti L."/>
            <person name="Xenarios I."/>
            <person name="Shoemaker D."/>
            <person name="Keller L."/>
        </authorList>
    </citation>
    <scope>NUCLEOTIDE SEQUENCE [LARGE SCALE GENOMIC DNA]</scope>
</reference>
<feature type="non-terminal residue" evidence="2">
    <location>
        <position position="116"/>
    </location>
</feature>
<protein>
    <submittedName>
        <fullName evidence="2">Uncharacterized protein</fullName>
    </submittedName>
</protein>
<name>E9IWM9_SOLIN</name>
<evidence type="ECO:0000256" key="1">
    <source>
        <dbReference type="SAM" id="MobiDB-lite"/>
    </source>
</evidence>
<organism>
    <name type="scientific">Solenopsis invicta</name>
    <name type="common">Red imported fire ant</name>
    <name type="synonym">Solenopsis wagneri</name>
    <dbReference type="NCBI Taxonomy" id="13686"/>
    <lineage>
        <taxon>Eukaryota</taxon>
        <taxon>Metazoa</taxon>
        <taxon>Ecdysozoa</taxon>
        <taxon>Arthropoda</taxon>
        <taxon>Hexapoda</taxon>
        <taxon>Insecta</taxon>
        <taxon>Pterygota</taxon>
        <taxon>Neoptera</taxon>
        <taxon>Endopterygota</taxon>
        <taxon>Hymenoptera</taxon>
        <taxon>Apocrita</taxon>
        <taxon>Aculeata</taxon>
        <taxon>Formicoidea</taxon>
        <taxon>Formicidae</taxon>
        <taxon>Myrmicinae</taxon>
        <taxon>Solenopsis</taxon>
    </lineage>
</organism>
<dbReference type="HOGENOM" id="CLU_2103033_0_0_1"/>